<organism evidence="2 3">
    <name type="scientific">Burkholderia aenigmatica</name>
    <dbReference type="NCBI Taxonomy" id="2015348"/>
    <lineage>
        <taxon>Bacteria</taxon>
        <taxon>Pseudomonadati</taxon>
        <taxon>Pseudomonadota</taxon>
        <taxon>Betaproteobacteria</taxon>
        <taxon>Burkholderiales</taxon>
        <taxon>Burkholderiaceae</taxon>
        <taxon>Burkholderia</taxon>
        <taxon>Burkholderia cepacia complex</taxon>
    </lineage>
</organism>
<dbReference type="EMBL" id="CABVQC010000082">
    <property type="protein sequence ID" value="VWC47357.1"/>
    <property type="molecule type" value="Genomic_DNA"/>
</dbReference>
<dbReference type="InterPro" id="IPR022225">
    <property type="entry name" value="Phage_tail_fibre_N"/>
</dbReference>
<dbReference type="Pfam" id="PF12571">
    <property type="entry name" value="Phage_tail_fib"/>
    <property type="match status" value="1"/>
</dbReference>
<evidence type="ECO:0000313" key="2">
    <source>
        <dbReference type="EMBL" id="VWC47357.1"/>
    </source>
</evidence>
<dbReference type="InterPro" id="IPR051934">
    <property type="entry name" value="Phage_Tail_Fiber_Structural"/>
</dbReference>
<sequence length="514" mass="52731">MANEFFTILTATGRNKLAAATATGAPLTLTQMAVGDGDNGAYYSPAEAQTALKHEVWRGAINHLAVDANNPNWIVAELVIPDNVGGFYIREVGLFDSTGAMIAVGKFPESYKPTLAAGSNKQLYVRMILEVANTSAVTLLVDPSVVLATRQYCDDKVAAEINKLDGKQSVRVATTAAIALSGLLTIDGVVLAAGDRVLVKNQAAAADNGIYVVAAGNWMRAADADAAIEVTPGMFVSVEQGTANADSVWQLVTDAPITLGVTGLVFEMVDGKTGVVAGTYRSVTVNQRGQVTGGTNPTTIAGYGITDAASQAGSQQNAYSVANAAGTADAITAAFAPAITALTNGMTLYVRAASANTAAAPTFTPNSGTIAAKNIVKGNGVALVAGDIAGAGYWIELQYDATLDKWVLLNPARGVNPGVASGQSSYTGVAGSRAIGTIYTNTTGRPLHVAVTIQTQAVAQSGCRLLIGGAEVAQFYSPVAANMFGFLQGIVPPGATYQVTQASGTNTLALWQEL</sequence>
<dbReference type="AlphaFoldDB" id="A0A6P2SH75"/>
<reference evidence="2 3" key="1">
    <citation type="submission" date="2019-09" db="EMBL/GenBank/DDBJ databases">
        <authorList>
            <person name="Depoorter E."/>
        </authorList>
    </citation>
    <scope>NUCLEOTIDE SEQUENCE [LARGE SCALE GENOMIC DNA]</scope>
    <source>
        <strain evidence="2">LMG 13014</strain>
    </source>
</reference>
<gene>
    <name evidence="2" type="ORF">BLA13014_07396</name>
</gene>
<dbReference type="Proteomes" id="UP000494261">
    <property type="component" value="Unassembled WGS sequence"/>
</dbReference>
<dbReference type="PANTHER" id="PTHR35191:SF1">
    <property type="entry name" value="PROPHAGE SIDE TAIL FIBER PROTEIN HOMOLOG STFQ-RELATED"/>
    <property type="match status" value="1"/>
</dbReference>
<evidence type="ECO:0000259" key="1">
    <source>
        <dbReference type="Pfam" id="PF12571"/>
    </source>
</evidence>
<dbReference type="RefSeq" id="WP_235996289.1">
    <property type="nucleotide sequence ID" value="NZ_CABVQC010000082.1"/>
</dbReference>
<evidence type="ECO:0000313" key="3">
    <source>
        <dbReference type="Proteomes" id="UP000494261"/>
    </source>
</evidence>
<proteinExistence type="predicted"/>
<accession>A0A6P2SH75</accession>
<feature type="domain" description="Phage tail fibre protein N-terminal" evidence="1">
    <location>
        <begin position="1"/>
        <end position="151"/>
    </location>
</feature>
<protein>
    <recommendedName>
        <fullName evidence="1">Phage tail fibre protein N-terminal domain-containing protein</fullName>
    </recommendedName>
</protein>
<name>A0A6P2SH75_9BURK</name>
<dbReference type="PANTHER" id="PTHR35191">
    <property type="entry name" value="PROPHAGE SIDE TAIL FIBER PROTEIN HOMOLOG STFQ-RELATED"/>
    <property type="match status" value="1"/>
</dbReference>